<protein>
    <recommendedName>
        <fullName evidence="7">Ubiquitin-like protease family profile domain-containing protein</fullName>
    </recommendedName>
</protein>
<feature type="coiled-coil region" evidence="5">
    <location>
        <begin position="664"/>
        <end position="695"/>
    </location>
</feature>
<dbReference type="OrthoDB" id="1939479at2759"/>
<organism evidence="8 9">
    <name type="scientific">Clonostachys byssicola</name>
    <dbReference type="NCBI Taxonomy" id="160290"/>
    <lineage>
        <taxon>Eukaryota</taxon>
        <taxon>Fungi</taxon>
        <taxon>Dikarya</taxon>
        <taxon>Ascomycota</taxon>
        <taxon>Pezizomycotina</taxon>
        <taxon>Sordariomycetes</taxon>
        <taxon>Hypocreomycetidae</taxon>
        <taxon>Hypocreales</taxon>
        <taxon>Bionectriaceae</taxon>
        <taxon>Clonostachys</taxon>
    </lineage>
</organism>
<evidence type="ECO:0000313" key="8">
    <source>
        <dbReference type="EMBL" id="CAG9980806.1"/>
    </source>
</evidence>
<evidence type="ECO:0000256" key="3">
    <source>
        <dbReference type="ARBA" id="ARBA00022801"/>
    </source>
</evidence>
<evidence type="ECO:0000256" key="5">
    <source>
        <dbReference type="SAM" id="Coils"/>
    </source>
</evidence>
<feature type="compositionally biased region" description="Polar residues" evidence="6">
    <location>
        <begin position="526"/>
        <end position="539"/>
    </location>
</feature>
<dbReference type="GO" id="GO:0016926">
    <property type="term" value="P:protein desumoylation"/>
    <property type="evidence" value="ECO:0007669"/>
    <property type="project" value="TreeGrafter"/>
</dbReference>
<feature type="domain" description="Ubiquitin-like protease family profile" evidence="7">
    <location>
        <begin position="742"/>
        <end position="914"/>
    </location>
</feature>
<dbReference type="InterPro" id="IPR003653">
    <property type="entry name" value="Peptidase_C48_C"/>
</dbReference>
<dbReference type="EMBL" id="CABFNO020001317">
    <property type="protein sequence ID" value="CAG9980806.1"/>
    <property type="molecule type" value="Genomic_DNA"/>
</dbReference>
<dbReference type="GO" id="GO:0005634">
    <property type="term" value="C:nucleus"/>
    <property type="evidence" value="ECO:0007669"/>
    <property type="project" value="TreeGrafter"/>
</dbReference>
<proteinExistence type="inferred from homology"/>
<dbReference type="PANTHER" id="PTHR12606:SF141">
    <property type="entry name" value="GH15225P-RELATED"/>
    <property type="match status" value="1"/>
</dbReference>
<evidence type="ECO:0000256" key="4">
    <source>
        <dbReference type="ARBA" id="ARBA00022807"/>
    </source>
</evidence>
<keyword evidence="5" id="KW-0175">Coiled coil</keyword>
<keyword evidence="9" id="KW-1185">Reference proteome</keyword>
<dbReference type="GO" id="GO:0006508">
    <property type="term" value="P:proteolysis"/>
    <property type="evidence" value="ECO:0007669"/>
    <property type="project" value="UniProtKB-KW"/>
</dbReference>
<sequence length="954" mass="107601">MSFSQKRRELHVHLANTTSAYPKPDRIAHVQARLTPRRQRRFSTSIQERISQDQKTRTEYLTRFGRRGVQSAAVAARGAVRRETQPSVEFVTSPPRIRQGRPNQPFLVDDIYPAEDLEKLSRLSRLELRETSGPYPNRHWRLKKRPHNILDHTPHNDESAIPHVPIRRKRRASTTEVDLAAGTLHAIFSGKPIDLYPDRFQDNVPIPEDDVPDVAMHAEPTGLVRSVFNMFSSVAHAFTGFRQTVTRYSMLASSLILGWKPSIISTLTCALVSNPAQEVVEVVEVVETREERPDGNVVNKRRKLDQPKDYEGEVQWASDEELASVENSCTRFCRVACHFFRLDLDPKPGVRDYFNDKLRPIGTLLAGSIGNPTPIMCGKILPRSHSCLYTLFLEQLLEILPRVYDKRKISELKASHGPTLHPRLDLGFSSLDLDILSHIRSVFSFQSISYVLAGLTDNYKDDHPTTLDDATMFFIDRFLLDINAIFEGLIPPSYLDSPDYLKEMRTRFPTPARAPLAQEMPGTFPNELTRSTPRPTSAPSEVPNLPEPVQKGLRHKQESSSPSLDAAPLEPGRTLRISKEGIRFSNVRPARSMNRDSPSPTSSPIYWRSYYQPLAVPPPTAAYKKEPFEPFAGIEQKTFPSLDALFRDPGPLSLQLSDVATSALAQKREEEARIAAEAAEAAERAAAEKARIELEARLALTGGLRVPRQKFVPKLSGDWNRRVHDTLTSAPTTSLTTTVEGIDLRRHDFAKVVPETEWLNDEIVNGSLMWLDQAINSAAGIKDVKKQTRKCLTMSSFFFKQLRERGVGRTQRTLRRYGVEKRNFLDIDTILLPICERSHWTLLVVRPSKRTVSHMDSMKPVGSPTNTNLALAWVKDVLEDAFVAEEWTVVKHEAPRQTNGWDCGVHTITNAMCVALGLNPIDSYSTDDMPLQRLRIASVLLNRGFSGDFDLGVF</sequence>
<feature type="region of interest" description="Disordered" evidence="6">
    <location>
        <begin position="511"/>
        <end position="604"/>
    </location>
</feature>
<dbReference type="Pfam" id="PF02902">
    <property type="entry name" value="Peptidase_C48"/>
    <property type="match status" value="1"/>
</dbReference>
<dbReference type="SUPFAM" id="SSF54001">
    <property type="entry name" value="Cysteine proteinases"/>
    <property type="match status" value="1"/>
</dbReference>
<dbReference type="PANTHER" id="PTHR12606">
    <property type="entry name" value="SENTRIN/SUMO-SPECIFIC PROTEASE"/>
    <property type="match status" value="1"/>
</dbReference>
<evidence type="ECO:0000256" key="1">
    <source>
        <dbReference type="ARBA" id="ARBA00005234"/>
    </source>
</evidence>
<keyword evidence="2" id="KW-0645">Protease</keyword>
<gene>
    <name evidence="8" type="ORF">CBYS24578_00007666</name>
</gene>
<evidence type="ECO:0000256" key="2">
    <source>
        <dbReference type="ARBA" id="ARBA00022670"/>
    </source>
</evidence>
<evidence type="ECO:0000259" key="7">
    <source>
        <dbReference type="PROSITE" id="PS50600"/>
    </source>
</evidence>
<comment type="caution">
    <text evidence="8">The sequence shown here is derived from an EMBL/GenBank/DDBJ whole genome shotgun (WGS) entry which is preliminary data.</text>
</comment>
<keyword evidence="4" id="KW-0788">Thiol protease</keyword>
<feature type="compositionally biased region" description="Polar residues" evidence="6">
    <location>
        <begin position="595"/>
        <end position="604"/>
    </location>
</feature>
<dbReference type="Proteomes" id="UP000754883">
    <property type="component" value="Unassembled WGS sequence"/>
</dbReference>
<reference evidence="8 9" key="2">
    <citation type="submission" date="2021-10" db="EMBL/GenBank/DDBJ databases">
        <authorList>
            <person name="Piombo E."/>
        </authorList>
    </citation>
    <scope>NUCLEOTIDE SEQUENCE [LARGE SCALE GENOMIC DNA]</scope>
</reference>
<comment type="similarity">
    <text evidence="1">Belongs to the peptidase C48 family.</text>
</comment>
<dbReference type="PROSITE" id="PS50600">
    <property type="entry name" value="ULP_PROTEASE"/>
    <property type="match status" value="1"/>
</dbReference>
<reference evidence="9" key="1">
    <citation type="submission" date="2019-06" db="EMBL/GenBank/DDBJ databases">
        <authorList>
            <person name="Broberg M."/>
        </authorList>
    </citation>
    <scope>NUCLEOTIDE SEQUENCE [LARGE SCALE GENOMIC DNA]</scope>
</reference>
<dbReference type="AlphaFoldDB" id="A0A9N9U9X1"/>
<keyword evidence="3" id="KW-0378">Hydrolase</keyword>
<accession>A0A9N9U9X1</accession>
<evidence type="ECO:0000313" key="9">
    <source>
        <dbReference type="Proteomes" id="UP000754883"/>
    </source>
</evidence>
<dbReference type="GO" id="GO:0016929">
    <property type="term" value="F:deSUMOylase activity"/>
    <property type="evidence" value="ECO:0007669"/>
    <property type="project" value="TreeGrafter"/>
</dbReference>
<name>A0A9N9U9X1_9HYPO</name>
<dbReference type="InterPro" id="IPR038765">
    <property type="entry name" value="Papain-like_cys_pep_sf"/>
</dbReference>
<evidence type="ECO:0000256" key="6">
    <source>
        <dbReference type="SAM" id="MobiDB-lite"/>
    </source>
</evidence>
<dbReference type="Gene3D" id="3.40.395.10">
    <property type="entry name" value="Adenoviral Proteinase, Chain A"/>
    <property type="match status" value="1"/>
</dbReference>